<dbReference type="PANTHER" id="PTHR42840">
    <property type="entry name" value="NAD(P)-BINDING ROSSMANN-FOLD SUPERFAMILY PROTEIN-RELATED"/>
    <property type="match status" value="1"/>
</dbReference>
<dbReference type="InterPro" id="IPR036291">
    <property type="entry name" value="NAD(P)-bd_dom_sf"/>
</dbReference>
<dbReference type="PANTHER" id="PTHR42840:SF3">
    <property type="entry name" value="BINDING ROSSMANN FOLD OXIDOREDUCTASE, PUTATIVE (AFU_ORTHOLOGUE AFUA_2G10240)-RELATED"/>
    <property type="match status" value="1"/>
</dbReference>
<evidence type="ECO:0000256" key="1">
    <source>
        <dbReference type="ARBA" id="ARBA00023002"/>
    </source>
</evidence>
<dbReference type="GO" id="GO:0006740">
    <property type="term" value="P:NADPH regeneration"/>
    <property type="evidence" value="ECO:0007669"/>
    <property type="project" value="TreeGrafter"/>
</dbReference>
<dbReference type="SUPFAM" id="SSF51735">
    <property type="entry name" value="NAD(P)-binding Rossmann-fold domains"/>
    <property type="match status" value="1"/>
</dbReference>
<organism evidence="4">
    <name type="scientific">Blastobotrys adeninivorans</name>
    <name type="common">Yeast</name>
    <name type="synonym">Arxula adeninivorans</name>
    <dbReference type="NCBI Taxonomy" id="409370"/>
    <lineage>
        <taxon>Eukaryota</taxon>
        <taxon>Fungi</taxon>
        <taxon>Dikarya</taxon>
        <taxon>Ascomycota</taxon>
        <taxon>Saccharomycotina</taxon>
        <taxon>Dipodascomycetes</taxon>
        <taxon>Dipodascales</taxon>
        <taxon>Trichomonascaceae</taxon>
        <taxon>Blastobotrys</taxon>
    </lineage>
</organism>
<dbReference type="GO" id="GO:0016491">
    <property type="term" value="F:oxidoreductase activity"/>
    <property type="evidence" value="ECO:0007669"/>
    <property type="project" value="UniProtKB-KW"/>
</dbReference>
<evidence type="ECO:0000259" key="3">
    <source>
        <dbReference type="Pfam" id="PF02894"/>
    </source>
</evidence>
<gene>
    <name evidence="4" type="ORF">GNLVRS02_ARAD1A14080g</name>
</gene>
<evidence type="ECO:0000313" key="4">
    <source>
        <dbReference type="EMBL" id="CDP33648.1"/>
    </source>
</evidence>
<dbReference type="Gene3D" id="3.40.50.720">
    <property type="entry name" value="NAD(P)-binding Rossmann-like Domain"/>
    <property type="match status" value="1"/>
</dbReference>
<dbReference type="GO" id="GO:0005737">
    <property type="term" value="C:cytoplasm"/>
    <property type="evidence" value="ECO:0007669"/>
    <property type="project" value="TreeGrafter"/>
</dbReference>
<reference evidence="4" key="2">
    <citation type="submission" date="2014-06" db="EMBL/GenBank/DDBJ databases">
        <title>The complete genome of Blastobotrys (Arxula) adeninivorans LS3 - a yeast of biotechnological interest.</title>
        <authorList>
            <person name="Kunze G."/>
            <person name="Gaillardin C."/>
            <person name="Czernicka M."/>
            <person name="Durrens P."/>
            <person name="Martin T."/>
            <person name="Boer E."/>
            <person name="Gabaldon T."/>
            <person name="Cruz J."/>
            <person name="Talla E."/>
            <person name="Marck C."/>
            <person name="Goffeau A."/>
            <person name="Barbe V."/>
            <person name="Baret P."/>
            <person name="Baronian K."/>
            <person name="Beier S."/>
            <person name="Bleykasten C."/>
            <person name="Bode R."/>
            <person name="Casaregola S."/>
            <person name="Despons L."/>
            <person name="Fairhead C."/>
            <person name="Giersberg M."/>
            <person name="Gierski P."/>
            <person name="Hahnel U."/>
            <person name="Hartmann A."/>
            <person name="Jankowska D."/>
            <person name="Jubin C."/>
            <person name="Jung P."/>
            <person name="Lafontaine I."/>
            <person name="Leh-Louis V."/>
            <person name="Lemaire M."/>
            <person name="Marcet-Houben M."/>
            <person name="Mascher M."/>
            <person name="Morel G."/>
            <person name="Richard G.-F."/>
            <person name="Riechen J."/>
            <person name="Sacerdot C."/>
            <person name="Sarkar A."/>
            <person name="Savel G."/>
            <person name="Schacherer J."/>
            <person name="Sherman D."/>
            <person name="Straub M.-L."/>
            <person name="Stein N."/>
            <person name="Thierry A."/>
            <person name="Trautwein-Schult A."/>
            <person name="Westhof E."/>
            <person name="Worch S."/>
            <person name="Dujon B."/>
            <person name="Souciet J.-L."/>
            <person name="Wincker P."/>
            <person name="Scholz U."/>
            <person name="Neuveglise N."/>
        </authorList>
    </citation>
    <scope>NUCLEOTIDE SEQUENCE</scope>
    <source>
        <strain evidence="4">LS3</strain>
    </source>
</reference>
<feature type="domain" description="Gfo/Idh/MocA-like oxidoreductase C-terminal" evidence="3">
    <location>
        <begin position="141"/>
        <end position="340"/>
    </location>
</feature>
<accession>A0A060SY68</accession>
<dbReference type="EMBL" id="HG937691">
    <property type="protein sequence ID" value="CDP33648.1"/>
    <property type="molecule type" value="Genomic_DNA"/>
</dbReference>
<dbReference type="SUPFAM" id="SSF55347">
    <property type="entry name" value="Glyceraldehyde-3-phosphate dehydrogenase-like, C-terminal domain"/>
    <property type="match status" value="1"/>
</dbReference>
<sequence>MVASEQKVMRVGVVGAGRIGVVHITNMLSTRFVEVTAVCTVVAHEQKWVRETVPGATVYSDFDSFIKDSSIDVVWICSPTQFHQEHVTKALEAGKHAFTEKPLSGDEKTAWDMYHLSLKYPHLKVACGFVRRFANVYIEARKAIASGAIGDVIAVRASTADCFIPPTEQFLNYIKHSGGIFVDCNIHDIDLSLFLIGEDKTAQTAYATGTSLVYPKFAEWGDGDNVHGIVKFKEDLVFNIYGTRDNLHGHHTYTEIIGTKGRIMVNGEPRGLNVDISTDNGTKMVPTQDHQTMFADAFKTEVEHFRDWVLFDRQDHGFNLKDAAKAVSIGVALQNSFRSGDVEHIQ</sequence>
<dbReference type="Pfam" id="PF01408">
    <property type="entry name" value="GFO_IDH_MocA"/>
    <property type="match status" value="1"/>
</dbReference>
<dbReference type="Pfam" id="PF02894">
    <property type="entry name" value="GFO_IDH_MocA_C"/>
    <property type="match status" value="1"/>
</dbReference>
<dbReference type="AlphaFoldDB" id="A0A060SY68"/>
<protein>
    <submittedName>
        <fullName evidence="4">ARAD1A14080p</fullName>
    </submittedName>
</protein>
<proteinExistence type="predicted"/>
<evidence type="ECO:0000259" key="2">
    <source>
        <dbReference type="Pfam" id="PF01408"/>
    </source>
</evidence>
<dbReference type="PhylomeDB" id="A0A060SY68"/>
<dbReference type="GO" id="GO:0000166">
    <property type="term" value="F:nucleotide binding"/>
    <property type="evidence" value="ECO:0007669"/>
    <property type="project" value="InterPro"/>
</dbReference>
<dbReference type="InterPro" id="IPR000683">
    <property type="entry name" value="Gfo/Idh/MocA-like_OxRdtase_N"/>
</dbReference>
<name>A0A060SY68_BLAAD</name>
<dbReference type="Gene3D" id="3.30.360.10">
    <property type="entry name" value="Dihydrodipicolinate Reductase, domain 2"/>
    <property type="match status" value="1"/>
</dbReference>
<dbReference type="InterPro" id="IPR004104">
    <property type="entry name" value="Gfo/Idh/MocA-like_OxRdtase_C"/>
</dbReference>
<keyword evidence="1" id="KW-0560">Oxidoreductase</keyword>
<reference evidence="4" key="1">
    <citation type="submission" date="2014-02" db="EMBL/GenBank/DDBJ databases">
        <authorList>
            <person name="Genoscope - CEA"/>
        </authorList>
    </citation>
    <scope>NUCLEOTIDE SEQUENCE</scope>
    <source>
        <strain evidence="4">LS3</strain>
    </source>
</reference>
<feature type="domain" description="Gfo/Idh/MocA-like oxidoreductase N-terminal" evidence="2">
    <location>
        <begin position="9"/>
        <end position="113"/>
    </location>
</feature>